<evidence type="ECO:0000256" key="2">
    <source>
        <dbReference type="ARBA" id="ARBA00022989"/>
    </source>
</evidence>
<keyword evidence="3 5" id="KW-0472">Membrane</keyword>
<keyword evidence="2 5" id="KW-1133">Transmembrane helix</keyword>
<reference evidence="6" key="1">
    <citation type="journal article" date="2020" name="Stud. Mycol.">
        <title>101 Dothideomycetes genomes: a test case for predicting lifestyles and emergence of pathogens.</title>
        <authorList>
            <person name="Haridas S."/>
            <person name="Albert R."/>
            <person name="Binder M."/>
            <person name="Bloem J."/>
            <person name="Labutti K."/>
            <person name="Salamov A."/>
            <person name="Andreopoulos B."/>
            <person name="Baker S."/>
            <person name="Barry K."/>
            <person name="Bills G."/>
            <person name="Bluhm B."/>
            <person name="Cannon C."/>
            <person name="Castanera R."/>
            <person name="Culley D."/>
            <person name="Daum C."/>
            <person name="Ezra D."/>
            <person name="Gonzalez J."/>
            <person name="Henrissat B."/>
            <person name="Kuo A."/>
            <person name="Liang C."/>
            <person name="Lipzen A."/>
            <person name="Lutzoni F."/>
            <person name="Magnuson J."/>
            <person name="Mondo S."/>
            <person name="Nolan M."/>
            <person name="Ohm R."/>
            <person name="Pangilinan J."/>
            <person name="Park H.-J."/>
            <person name="Ramirez L."/>
            <person name="Alfaro M."/>
            <person name="Sun H."/>
            <person name="Tritt A."/>
            <person name="Yoshinaga Y."/>
            <person name="Zwiers L.-H."/>
            <person name="Turgeon B."/>
            <person name="Goodwin S."/>
            <person name="Spatafora J."/>
            <person name="Crous P."/>
            <person name="Grigoriev I."/>
        </authorList>
    </citation>
    <scope>NUCLEOTIDE SEQUENCE</scope>
    <source>
        <strain evidence="6">CBS 133067</strain>
    </source>
</reference>
<accession>A0A9P4I5N6</accession>
<dbReference type="AlphaFoldDB" id="A0A9P4I5N6"/>
<evidence type="ECO:0000256" key="4">
    <source>
        <dbReference type="SAM" id="MobiDB-lite"/>
    </source>
</evidence>
<feature type="transmembrane region" description="Helical" evidence="5">
    <location>
        <begin position="170"/>
        <end position="189"/>
    </location>
</feature>
<dbReference type="PANTHER" id="PTHR28263:SF1">
    <property type="entry name" value="GOLGI TO ER TRAFFIC PROTEIN 2"/>
    <property type="match status" value="1"/>
</dbReference>
<dbReference type="OrthoDB" id="5393181at2759"/>
<feature type="compositionally biased region" description="Low complexity" evidence="4">
    <location>
        <begin position="1"/>
        <end position="11"/>
    </location>
</feature>
<dbReference type="PANTHER" id="PTHR28263">
    <property type="entry name" value="GOLGI TO ER TRAFFIC PROTEIN 2"/>
    <property type="match status" value="1"/>
</dbReference>
<gene>
    <name evidence="6" type="ORF">NA57DRAFT_81490</name>
</gene>
<evidence type="ECO:0000313" key="7">
    <source>
        <dbReference type="Proteomes" id="UP000799772"/>
    </source>
</evidence>
<comment type="caution">
    <text evidence="6">The sequence shown here is derived from an EMBL/GenBank/DDBJ whole genome shotgun (WGS) entry which is preliminary data.</text>
</comment>
<feature type="transmembrane region" description="Helical" evidence="5">
    <location>
        <begin position="272"/>
        <end position="294"/>
    </location>
</feature>
<dbReference type="Proteomes" id="UP000799772">
    <property type="component" value="Unassembled WGS sequence"/>
</dbReference>
<dbReference type="GO" id="GO:0006890">
    <property type="term" value="P:retrograde vesicle-mediated transport, Golgi to endoplasmic reticulum"/>
    <property type="evidence" value="ECO:0007669"/>
    <property type="project" value="TreeGrafter"/>
</dbReference>
<keyword evidence="7" id="KW-1185">Reference proteome</keyword>
<evidence type="ECO:0000256" key="3">
    <source>
        <dbReference type="ARBA" id="ARBA00023136"/>
    </source>
</evidence>
<evidence type="ECO:0008006" key="8">
    <source>
        <dbReference type="Google" id="ProtNLM"/>
    </source>
</evidence>
<evidence type="ECO:0000256" key="1">
    <source>
        <dbReference type="ARBA" id="ARBA00022692"/>
    </source>
</evidence>
<evidence type="ECO:0000313" key="6">
    <source>
        <dbReference type="EMBL" id="KAF2093150.1"/>
    </source>
</evidence>
<dbReference type="InterPro" id="IPR028143">
    <property type="entry name" value="Get2/sif1"/>
</dbReference>
<proteinExistence type="predicted"/>
<feature type="region of interest" description="Disordered" evidence="4">
    <location>
        <begin position="1"/>
        <end position="111"/>
    </location>
</feature>
<name>A0A9P4I5N6_9PEZI</name>
<organism evidence="6 7">
    <name type="scientific">Rhizodiscina lignyota</name>
    <dbReference type="NCBI Taxonomy" id="1504668"/>
    <lineage>
        <taxon>Eukaryota</taxon>
        <taxon>Fungi</taxon>
        <taxon>Dikarya</taxon>
        <taxon>Ascomycota</taxon>
        <taxon>Pezizomycotina</taxon>
        <taxon>Dothideomycetes</taxon>
        <taxon>Pleosporomycetidae</taxon>
        <taxon>Aulographales</taxon>
        <taxon>Rhizodiscinaceae</taxon>
        <taxon>Rhizodiscina</taxon>
    </lineage>
</organism>
<dbReference type="Pfam" id="PF08690">
    <property type="entry name" value="GET2"/>
    <property type="match status" value="1"/>
</dbReference>
<feature type="compositionally biased region" description="Low complexity" evidence="4">
    <location>
        <begin position="78"/>
        <end position="95"/>
    </location>
</feature>
<feature type="compositionally biased region" description="Basic residues" evidence="4">
    <location>
        <begin position="22"/>
        <end position="31"/>
    </location>
</feature>
<sequence>MADSSPASSDVPDNETPTQKQARLRRERRNAKIQGGGVDRLGKIMNVSGRTAPPVADSPSQSPKPSATPSGAPPPSAPQLAGQAPRQPMPMQMQDFDPDMSDPFNTPGAAGADPMMRMMQQMMAQANGQQQPQGAPGAMDEDPMFKLMQQMMGGEKAQEEQQPQPTSSGYVWRIVHAVFSILLALYVGISTAFTGSELARTQSQGLGAEYVDTRGLAHKLFYLFATAELVLQSSRYFLEKGRLQSSGIMGTLGQFLPEPFAGYVRIAGRYSIIYTTIVADAMVIVFVLGALAWWNGTGS</sequence>
<dbReference type="EMBL" id="ML978139">
    <property type="protein sequence ID" value="KAF2093150.1"/>
    <property type="molecule type" value="Genomic_DNA"/>
</dbReference>
<evidence type="ECO:0000256" key="5">
    <source>
        <dbReference type="SAM" id="Phobius"/>
    </source>
</evidence>
<keyword evidence="1 5" id="KW-0812">Transmembrane</keyword>
<protein>
    <recommendedName>
        <fullName evidence="8">GET complex, subunit GET2</fullName>
    </recommendedName>
</protein>